<feature type="compositionally biased region" description="Pro residues" evidence="4">
    <location>
        <begin position="434"/>
        <end position="449"/>
    </location>
</feature>
<dbReference type="Pfam" id="PF00135">
    <property type="entry name" value="COesterase"/>
    <property type="match status" value="1"/>
</dbReference>
<feature type="region of interest" description="Disordered" evidence="4">
    <location>
        <begin position="421"/>
        <end position="469"/>
    </location>
</feature>
<reference evidence="6 7" key="1">
    <citation type="submission" date="2006-04" db="EMBL/GenBank/DDBJ databases">
        <authorList>
            <person name="Nierman W.C."/>
        </authorList>
    </citation>
    <scope>NUCLEOTIDE SEQUENCE [LARGE SCALE GENOMIC DNA]</scope>
    <source>
        <strain evidence="6 7">DW4/3-1</strain>
    </source>
</reference>
<dbReference type="AlphaFoldDB" id="Q09A68"/>
<dbReference type="Proteomes" id="UP000032702">
    <property type="component" value="Unassembled WGS sequence"/>
</dbReference>
<accession>Q09A68</accession>
<dbReference type="EMBL" id="AAMD01000014">
    <property type="protein sequence ID" value="EAU68631.1"/>
    <property type="molecule type" value="Genomic_DNA"/>
</dbReference>
<dbReference type="EC" id="3.1.1.-" evidence="3"/>
<gene>
    <name evidence="6" type="ORF">STIAU_6059</name>
</gene>
<evidence type="ECO:0000256" key="2">
    <source>
        <dbReference type="ARBA" id="ARBA00022801"/>
    </source>
</evidence>
<comment type="caution">
    <text evidence="6">The sequence shown here is derived from an EMBL/GenBank/DDBJ whole genome shotgun (WGS) entry which is preliminary data.</text>
</comment>
<feature type="region of interest" description="Disordered" evidence="4">
    <location>
        <begin position="1"/>
        <end position="31"/>
    </location>
</feature>
<dbReference type="Gene3D" id="3.40.50.1820">
    <property type="entry name" value="alpha/beta hydrolase"/>
    <property type="match status" value="1"/>
</dbReference>
<evidence type="ECO:0000313" key="6">
    <source>
        <dbReference type="EMBL" id="EAU68631.1"/>
    </source>
</evidence>
<dbReference type="InterPro" id="IPR050309">
    <property type="entry name" value="Type-B_Carboxylest/Lipase"/>
</dbReference>
<organism evidence="6 7">
    <name type="scientific">Stigmatella aurantiaca (strain DW4/3-1)</name>
    <dbReference type="NCBI Taxonomy" id="378806"/>
    <lineage>
        <taxon>Bacteria</taxon>
        <taxon>Pseudomonadati</taxon>
        <taxon>Myxococcota</taxon>
        <taxon>Myxococcia</taxon>
        <taxon>Myxococcales</taxon>
        <taxon>Cystobacterineae</taxon>
        <taxon>Archangiaceae</taxon>
        <taxon>Stigmatella</taxon>
    </lineage>
</organism>
<evidence type="ECO:0000259" key="5">
    <source>
        <dbReference type="Pfam" id="PF00135"/>
    </source>
</evidence>
<dbReference type="InterPro" id="IPR019826">
    <property type="entry name" value="Carboxylesterase_B_AS"/>
</dbReference>
<comment type="similarity">
    <text evidence="1 3">Belongs to the type-B carboxylesterase/lipase family.</text>
</comment>
<evidence type="ECO:0000313" key="7">
    <source>
        <dbReference type="Proteomes" id="UP000032702"/>
    </source>
</evidence>
<dbReference type="PROSITE" id="PS00122">
    <property type="entry name" value="CARBOXYLESTERASE_B_1"/>
    <property type="match status" value="1"/>
</dbReference>
<sequence length="469" mass="48951">MFLGQGDPCSRATVPAGAGHRSHRAGLGGGRRAVLQGHSLRRAARGEPALARPQPVQAWSGVRQATAFGHDCMQVPFAGDAAPLGTPPAEDCLTINVWRSSSAPANGTLPVMVWIYGGGFVNGGSFPSVYDGSQFARQGVVLVSFNYRLGRLGFFAHPALTAEAAGAPTGNFGYMDQIAALEWLRVNIAAFGGDPGNVTVFGESAGGASVHTLLTSPKSRGLFHKAIIMSGGGRGFLMGDHRLTDTAPGGQPSAESVGVEFAQSVGIEQTGPDTLAALRALTVEKIGELSLINMDVPTYSGPMVDGQIVVEAPESAYAAGRWAKVPVMVGATSADLGFGFAQSKEEAFAAFPDPAAARAAYDPDGSASVQTVTTLTAMDRAMLKPARYTARSVAAQGQPAYHYRFSYVAKSMRNEWKTGAPLCSPSAVSSSRRCPPPLPRSPAPEPPPTGAWDGRSWRPGGTLRDPSWL</sequence>
<name>Q09A68_STIAD</name>
<dbReference type="GO" id="GO:0016787">
    <property type="term" value="F:hydrolase activity"/>
    <property type="evidence" value="ECO:0007669"/>
    <property type="project" value="UniProtKB-KW"/>
</dbReference>
<dbReference type="InterPro" id="IPR002018">
    <property type="entry name" value="CarbesteraseB"/>
</dbReference>
<dbReference type="InterPro" id="IPR029058">
    <property type="entry name" value="AB_hydrolase_fold"/>
</dbReference>
<feature type="domain" description="Carboxylesterase type B" evidence="5">
    <location>
        <begin position="51"/>
        <end position="341"/>
    </location>
</feature>
<proteinExistence type="inferred from homology"/>
<protein>
    <recommendedName>
        <fullName evidence="3">Carboxylic ester hydrolase</fullName>
        <ecNumber evidence="3">3.1.1.-</ecNumber>
    </recommendedName>
</protein>
<keyword evidence="2 3" id="KW-0378">Hydrolase</keyword>
<dbReference type="SUPFAM" id="SSF53474">
    <property type="entry name" value="alpha/beta-Hydrolases"/>
    <property type="match status" value="1"/>
</dbReference>
<dbReference type="PANTHER" id="PTHR11559">
    <property type="entry name" value="CARBOXYLESTERASE"/>
    <property type="match status" value="1"/>
</dbReference>
<evidence type="ECO:0000256" key="1">
    <source>
        <dbReference type="ARBA" id="ARBA00005964"/>
    </source>
</evidence>
<evidence type="ECO:0000256" key="4">
    <source>
        <dbReference type="SAM" id="MobiDB-lite"/>
    </source>
</evidence>
<evidence type="ECO:0000256" key="3">
    <source>
        <dbReference type="RuleBase" id="RU361235"/>
    </source>
</evidence>